<feature type="domain" description="PPM-type phosphatase" evidence="5">
    <location>
        <begin position="85"/>
        <end position="315"/>
    </location>
</feature>
<protein>
    <recommendedName>
        <fullName evidence="3">Protein phosphatase</fullName>
        <ecNumber evidence="3">3.1.3.16</ecNumber>
    </recommendedName>
</protein>
<dbReference type="EC" id="3.1.3.16" evidence="3"/>
<comment type="similarity">
    <text evidence="3">Belongs to the PP2C family.</text>
</comment>
<dbReference type="SMART" id="SM00332">
    <property type="entry name" value="PP2Cc"/>
    <property type="match status" value="1"/>
</dbReference>
<dbReference type="InterPro" id="IPR039123">
    <property type="entry name" value="PPTC7"/>
</dbReference>
<evidence type="ECO:0000313" key="7">
    <source>
        <dbReference type="Proteomes" id="UP001497457"/>
    </source>
</evidence>
<dbReference type="InterPro" id="IPR001932">
    <property type="entry name" value="PPM-type_phosphatase-like_dom"/>
</dbReference>
<keyword evidence="7" id="KW-1185">Reference proteome</keyword>
<keyword evidence="3" id="KW-0479">Metal-binding</keyword>
<comment type="catalytic activity">
    <reaction evidence="2 3">
        <text>O-phospho-L-threonyl-[protein] + H2O = L-threonyl-[protein] + phosphate</text>
        <dbReference type="Rhea" id="RHEA:47004"/>
        <dbReference type="Rhea" id="RHEA-COMP:11060"/>
        <dbReference type="Rhea" id="RHEA-COMP:11605"/>
        <dbReference type="ChEBI" id="CHEBI:15377"/>
        <dbReference type="ChEBI" id="CHEBI:30013"/>
        <dbReference type="ChEBI" id="CHEBI:43474"/>
        <dbReference type="ChEBI" id="CHEBI:61977"/>
        <dbReference type="EC" id="3.1.3.16"/>
    </reaction>
</comment>
<dbReference type="InterPro" id="IPR036457">
    <property type="entry name" value="PPM-type-like_dom_sf"/>
</dbReference>
<keyword evidence="3" id="KW-0904">Protein phosphatase</keyword>
<dbReference type="GO" id="GO:0046872">
    <property type="term" value="F:metal ion binding"/>
    <property type="evidence" value="ECO:0007669"/>
    <property type="project" value="UniProtKB-UniRule"/>
</dbReference>
<name>A0ABC8VBE0_9POAL</name>
<keyword evidence="3" id="KW-0464">Manganese</keyword>
<keyword evidence="3" id="KW-0460">Magnesium</keyword>
<dbReference type="AlphaFoldDB" id="A0ABC8VBE0"/>
<reference evidence="6" key="1">
    <citation type="submission" date="2024-10" db="EMBL/GenBank/DDBJ databases">
        <authorList>
            <person name="Ryan C."/>
        </authorList>
    </citation>
    <scope>NUCLEOTIDE SEQUENCE [LARGE SCALE GENOMIC DNA]</scope>
</reference>
<dbReference type="PANTHER" id="PTHR12320:SF74">
    <property type="entry name" value="PROTEIN PHOSPHATASE"/>
    <property type="match status" value="1"/>
</dbReference>
<sequence length="320" mass="33013">MEKLEQIQQTLREVDERVPAAFRLALGRGLGDRLYAPPSPAEEEEDDVANFVASLLLPPLSATEAAEDDSRLALAEPEPDGDGTQPGALRLLCGSCYVPRHDHDAHFVHPGAGALGVADGVGAYMLYGVDAGAFSRGLMESARAEASAAAPPVSPYALLEVAHEKTVASGAPGASTAAILSLAADGRVLKWAYVGDSGFAVLRGGRIARRSAPQRHFYTEAPFQLAGDTRNSDGVACASVGEAGARAGDVVVAGTDGLFDNVGDAQLERAVMMGTELGFSPKNMADVIAGVAYEASRRPGGGGKPDDITVVVAFVVPSES</sequence>
<evidence type="ECO:0000256" key="2">
    <source>
        <dbReference type="ARBA" id="ARBA00048336"/>
    </source>
</evidence>
<organism evidence="6 7">
    <name type="scientific">Urochloa decumbens</name>
    <dbReference type="NCBI Taxonomy" id="240449"/>
    <lineage>
        <taxon>Eukaryota</taxon>
        <taxon>Viridiplantae</taxon>
        <taxon>Streptophyta</taxon>
        <taxon>Embryophyta</taxon>
        <taxon>Tracheophyta</taxon>
        <taxon>Spermatophyta</taxon>
        <taxon>Magnoliopsida</taxon>
        <taxon>Liliopsida</taxon>
        <taxon>Poales</taxon>
        <taxon>Poaceae</taxon>
        <taxon>PACMAD clade</taxon>
        <taxon>Panicoideae</taxon>
        <taxon>Panicodae</taxon>
        <taxon>Paniceae</taxon>
        <taxon>Melinidinae</taxon>
        <taxon>Urochloa</taxon>
    </lineage>
</organism>
<dbReference type="Gene3D" id="3.60.40.10">
    <property type="entry name" value="PPM-type phosphatase domain"/>
    <property type="match status" value="1"/>
</dbReference>
<proteinExistence type="inferred from homology"/>
<dbReference type="SMART" id="SM00331">
    <property type="entry name" value="PP2C_SIG"/>
    <property type="match status" value="1"/>
</dbReference>
<dbReference type="Pfam" id="PF07228">
    <property type="entry name" value="SpoIIE"/>
    <property type="match status" value="1"/>
</dbReference>
<dbReference type="Proteomes" id="UP001497457">
    <property type="component" value="Chromosome 1b"/>
</dbReference>
<comment type="cofactor">
    <cofactor evidence="3">
        <name>Mg(2+)</name>
        <dbReference type="ChEBI" id="CHEBI:18420"/>
    </cofactor>
</comment>
<dbReference type="EMBL" id="OZ075111">
    <property type="protein sequence ID" value="CAL4886552.1"/>
    <property type="molecule type" value="Genomic_DNA"/>
</dbReference>
<keyword evidence="3" id="KW-0378">Hydrolase</keyword>
<evidence type="ECO:0000256" key="1">
    <source>
        <dbReference type="ARBA" id="ARBA00047761"/>
    </source>
</evidence>
<dbReference type="PROSITE" id="PS51746">
    <property type="entry name" value="PPM_2"/>
    <property type="match status" value="1"/>
</dbReference>
<comment type="catalytic activity">
    <reaction evidence="1 3">
        <text>O-phospho-L-seryl-[protein] + H2O = L-seryl-[protein] + phosphate</text>
        <dbReference type="Rhea" id="RHEA:20629"/>
        <dbReference type="Rhea" id="RHEA-COMP:9863"/>
        <dbReference type="Rhea" id="RHEA-COMP:11604"/>
        <dbReference type="ChEBI" id="CHEBI:15377"/>
        <dbReference type="ChEBI" id="CHEBI:29999"/>
        <dbReference type="ChEBI" id="CHEBI:43474"/>
        <dbReference type="ChEBI" id="CHEBI:83421"/>
        <dbReference type="EC" id="3.1.3.16"/>
    </reaction>
</comment>
<evidence type="ECO:0000259" key="5">
    <source>
        <dbReference type="PROSITE" id="PS51746"/>
    </source>
</evidence>
<evidence type="ECO:0000256" key="4">
    <source>
        <dbReference type="SAM" id="MobiDB-lite"/>
    </source>
</evidence>
<comment type="cofactor">
    <cofactor evidence="3">
        <name>Mn(2+)</name>
        <dbReference type="ChEBI" id="CHEBI:29035"/>
    </cofactor>
</comment>
<dbReference type="PANTHER" id="PTHR12320">
    <property type="entry name" value="PROTEIN PHOSPHATASE 2C"/>
    <property type="match status" value="1"/>
</dbReference>
<gene>
    <name evidence="6" type="ORF">URODEC1_LOCUS1213</name>
</gene>
<evidence type="ECO:0000313" key="6">
    <source>
        <dbReference type="EMBL" id="CAL4886552.1"/>
    </source>
</evidence>
<dbReference type="GO" id="GO:0004722">
    <property type="term" value="F:protein serine/threonine phosphatase activity"/>
    <property type="evidence" value="ECO:0007669"/>
    <property type="project" value="UniProtKB-EC"/>
</dbReference>
<dbReference type="SUPFAM" id="SSF81606">
    <property type="entry name" value="PP2C-like"/>
    <property type="match status" value="1"/>
</dbReference>
<evidence type="ECO:0000256" key="3">
    <source>
        <dbReference type="RuleBase" id="RU366020"/>
    </source>
</evidence>
<feature type="region of interest" description="Disordered" evidence="4">
    <location>
        <begin position="67"/>
        <end position="86"/>
    </location>
</feature>
<accession>A0ABC8VBE0</accession>